<keyword evidence="1" id="KW-0472">Membrane</keyword>
<feature type="transmembrane region" description="Helical" evidence="1">
    <location>
        <begin position="76"/>
        <end position="101"/>
    </location>
</feature>
<accession>A0ABP8YEV5</accession>
<feature type="transmembrane region" description="Helical" evidence="1">
    <location>
        <begin position="136"/>
        <end position="153"/>
    </location>
</feature>
<keyword evidence="1" id="KW-1133">Transmembrane helix</keyword>
<proteinExistence type="predicted"/>
<evidence type="ECO:0000256" key="2">
    <source>
        <dbReference type="SAM" id="SignalP"/>
    </source>
</evidence>
<feature type="transmembrane region" description="Helical" evidence="1">
    <location>
        <begin position="113"/>
        <end position="130"/>
    </location>
</feature>
<feature type="transmembrane region" description="Helical" evidence="1">
    <location>
        <begin position="204"/>
        <end position="224"/>
    </location>
</feature>
<feature type="signal peptide" evidence="2">
    <location>
        <begin position="1"/>
        <end position="26"/>
    </location>
</feature>
<protein>
    <recommendedName>
        <fullName evidence="5">Glycosyltransferase RgtA/B/C/D-like domain-containing protein</fullName>
    </recommendedName>
</protein>
<feature type="transmembrane region" description="Helical" evidence="1">
    <location>
        <begin position="294"/>
        <end position="314"/>
    </location>
</feature>
<reference evidence="4" key="1">
    <citation type="journal article" date="2019" name="Int. J. Syst. Evol. Microbiol.">
        <title>The Global Catalogue of Microorganisms (GCM) 10K type strain sequencing project: providing services to taxonomists for standard genome sequencing and annotation.</title>
        <authorList>
            <consortium name="The Broad Institute Genomics Platform"/>
            <consortium name="The Broad Institute Genome Sequencing Center for Infectious Disease"/>
            <person name="Wu L."/>
            <person name="Ma J."/>
        </authorList>
    </citation>
    <scope>NUCLEOTIDE SEQUENCE [LARGE SCALE GENOMIC DNA]</scope>
    <source>
        <strain evidence="4">JCM 18961</strain>
    </source>
</reference>
<dbReference type="EMBL" id="BAABLO010000011">
    <property type="protein sequence ID" value="GAA4724920.1"/>
    <property type="molecule type" value="Genomic_DNA"/>
</dbReference>
<dbReference type="RefSeq" id="WP_345503540.1">
    <property type="nucleotide sequence ID" value="NZ_BAABLO010000011.1"/>
</dbReference>
<feature type="transmembrane region" description="Helical" evidence="1">
    <location>
        <begin position="262"/>
        <end position="282"/>
    </location>
</feature>
<evidence type="ECO:0000256" key="1">
    <source>
        <dbReference type="SAM" id="Phobius"/>
    </source>
</evidence>
<dbReference type="Proteomes" id="UP001500556">
    <property type="component" value="Unassembled WGS sequence"/>
</dbReference>
<evidence type="ECO:0000313" key="4">
    <source>
        <dbReference type="Proteomes" id="UP001500556"/>
    </source>
</evidence>
<feature type="transmembrane region" description="Helical" evidence="1">
    <location>
        <begin position="182"/>
        <end position="199"/>
    </location>
</feature>
<sequence length="589" mass="60295">MGVRAAMAAARAVPLALSSCVALVMAFVANRGLDPVDESYLLRMVDNPQATRPAGDVYLFAFVVHPLYELVGRDVAALRLAGFAIVAVAAAVLCRESLALLAAGGVVLRRSHVVLAVAVAAAASLFVFSFDVAVPAYRSVALVGLMAVAVGVARALRGHAVVGGACLGSGGWVTFVGKPTSAAALVVVLLVVVAGARLVSRRLVAATVVSGLVAAVLTLAVAQLSPAAALDYLSRGADGSSRLGNHSGVAMMLGLTNLRLEGLVVLGPLFVLPLVVARAWGAQAGRRRHAAFELGYAAAMVAVTVAACLLAGRWLGGMGLGWQVFSVGLVVPVVVAVHLAHRARSRGLVGRAVPGEAAYLGLLLVLPWVSAVGSNVSFTVGMPLTAVFWVVALAVVTFPREGAAADRAGFRRAMTLAAALTLTMTVAEQTNGLPGGDLSATLRPAQVGGGTLLLRPDDATAAQLIHDAARRGGLGPDTPVVDLTGVGAGYAFLAGGRPIGRAHLYADLPDSLAAARVSLDSASCGERARAWVVTAPSMGTGITPALTRGRVSFADDYEVMARFTSRQARGTWEIQLLRPTSSVPQRMGC</sequence>
<name>A0ABP8YEV5_9MICO</name>
<keyword evidence="1" id="KW-0812">Transmembrane</keyword>
<organism evidence="3 4">
    <name type="scientific">Pedococcus ginsenosidimutans</name>
    <dbReference type="NCBI Taxonomy" id="490570"/>
    <lineage>
        <taxon>Bacteria</taxon>
        <taxon>Bacillati</taxon>
        <taxon>Actinomycetota</taxon>
        <taxon>Actinomycetes</taxon>
        <taxon>Micrococcales</taxon>
        <taxon>Intrasporangiaceae</taxon>
        <taxon>Pedococcus</taxon>
    </lineage>
</organism>
<feature type="transmembrane region" description="Helical" evidence="1">
    <location>
        <begin position="320"/>
        <end position="340"/>
    </location>
</feature>
<feature type="transmembrane region" description="Helical" evidence="1">
    <location>
        <begin position="352"/>
        <end position="370"/>
    </location>
</feature>
<keyword evidence="4" id="KW-1185">Reference proteome</keyword>
<feature type="chain" id="PRO_5045595895" description="Glycosyltransferase RgtA/B/C/D-like domain-containing protein" evidence="2">
    <location>
        <begin position="27"/>
        <end position="589"/>
    </location>
</feature>
<gene>
    <name evidence="3" type="ORF">GCM10025782_23750</name>
</gene>
<evidence type="ECO:0000313" key="3">
    <source>
        <dbReference type="EMBL" id="GAA4724920.1"/>
    </source>
</evidence>
<comment type="caution">
    <text evidence="3">The sequence shown here is derived from an EMBL/GenBank/DDBJ whole genome shotgun (WGS) entry which is preliminary data.</text>
</comment>
<feature type="transmembrane region" description="Helical" evidence="1">
    <location>
        <begin position="376"/>
        <end position="398"/>
    </location>
</feature>
<keyword evidence="2" id="KW-0732">Signal</keyword>
<evidence type="ECO:0008006" key="5">
    <source>
        <dbReference type="Google" id="ProtNLM"/>
    </source>
</evidence>